<dbReference type="InterPro" id="IPR035974">
    <property type="entry name" value="Rap/Ran-GAP_sf"/>
</dbReference>
<accession>A0ABQ0DLT7</accession>
<protein>
    <recommendedName>
        <fullName evidence="2">Rap-GAP domain-containing protein</fullName>
    </recommendedName>
</protein>
<keyword evidence="1" id="KW-0343">GTPase activation</keyword>
<dbReference type="EMBL" id="BAAFRS010000161">
    <property type="protein sequence ID" value="GAB1223791.1"/>
    <property type="molecule type" value="Genomic_DNA"/>
</dbReference>
<dbReference type="Gene3D" id="3.40.50.11210">
    <property type="entry name" value="Rap/Ran-GAP"/>
    <property type="match status" value="1"/>
</dbReference>
<dbReference type="PROSITE" id="PS50085">
    <property type="entry name" value="RAPGAP"/>
    <property type="match status" value="1"/>
</dbReference>
<comment type="caution">
    <text evidence="3">The sequence shown here is derived from an EMBL/GenBank/DDBJ whole genome shotgun (WGS) entry which is preliminary data.</text>
</comment>
<dbReference type="PANTHER" id="PTHR15711:SF22">
    <property type="entry name" value="RAP-GAP DOMAIN-CONTAINING PROTEIN"/>
    <property type="match status" value="1"/>
</dbReference>
<name>A0ABQ0DLT7_9EUKA</name>
<dbReference type="Proteomes" id="UP001628156">
    <property type="component" value="Unassembled WGS sequence"/>
</dbReference>
<reference evidence="3 4" key="1">
    <citation type="journal article" date="2019" name="PLoS Negl. Trop. Dis.">
        <title>Whole genome sequencing of Entamoeba nuttalli reveals mammalian host-related molecular signatures and a novel octapeptide-repeat surface protein.</title>
        <authorList>
            <person name="Tanaka M."/>
            <person name="Makiuchi T."/>
            <person name="Komiyama T."/>
            <person name="Shiina T."/>
            <person name="Osaki K."/>
            <person name="Tachibana H."/>
        </authorList>
    </citation>
    <scope>NUCLEOTIDE SEQUENCE [LARGE SCALE GENOMIC DNA]</scope>
    <source>
        <strain evidence="3 4">P19-061405</strain>
    </source>
</reference>
<dbReference type="SUPFAM" id="SSF111347">
    <property type="entry name" value="Rap/Ran-GAP"/>
    <property type="match status" value="1"/>
</dbReference>
<evidence type="ECO:0000313" key="3">
    <source>
        <dbReference type="EMBL" id="GAB1223791.1"/>
    </source>
</evidence>
<proteinExistence type="predicted"/>
<dbReference type="Pfam" id="PF02145">
    <property type="entry name" value="Rap_GAP"/>
    <property type="match status" value="1"/>
</dbReference>
<keyword evidence="4" id="KW-1185">Reference proteome</keyword>
<sequence>MAEIDLDDLINTGLEDVDKIEVEPELAVMTESVGSTKKVNYNVVERAQPTSRLSLPPKGVVVRPSYNSNFKIHSLGSSVGSSVSPGTPSSEISNSMDFYDNCSAKEQLKQPSSEMKLSRNNCFVSKQCHSPSEFGVSINDKRLKRNSAGNIGSISDIFGPTVAQIPGLPNTRYIAKEKVYSQDQLFGIIDRTNFDIPLSDDPWSSVSLPMEAWNNEPIEQSDNIVDVNCAQSGYQLEVSSQSIKKLTDLMKYSIIDIDLDFPYYSHFFKGKKSTKYYMDPISLNLLIVDTSTKYKKAILKTPKENYRCVIPLGVDPAKYDKAFPLQEKKKRSKPKTFDKKNIPKLELELERIENMSIIKKYKFGVIYVKDGQKEENEFFSNDECCDEFWNFMNSLGKKVELKGFNDYAAGLDTKAGCTGTYSYFRKYNNTYSIMFHVAPLLPNQEGDAQKLERKRHVGNDVVVIVFLDPKRKEPFDPRILTSHFNNVFFIIQPKTKNEGLAVQEGYTINVVTKPNNMPFPPFLNSSWIKKGFGFEDFMLKKLINAERMTMYNTTFLSNARNTRKQQLVQLAELL</sequence>
<evidence type="ECO:0000313" key="4">
    <source>
        <dbReference type="Proteomes" id="UP001628156"/>
    </source>
</evidence>
<gene>
    <name evidence="3" type="ORF">ENUP19_0161G0050</name>
</gene>
<organism evidence="3 4">
    <name type="scientific">Entamoeba nuttalli</name>
    <dbReference type="NCBI Taxonomy" id="412467"/>
    <lineage>
        <taxon>Eukaryota</taxon>
        <taxon>Amoebozoa</taxon>
        <taxon>Evosea</taxon>
        <taxon>Archamoebae</taxon>
        <taxon>Mastigamoebida</taxon>
        <taxon>Entamoebidae</taxon>
        <taxon>Entamoeba</taxon>
    </lineage>
</organism>
<evidence type="ECO:0000259" key="2">
    <source>
        <dbReference type="PROSITE" id="PS50085"/>
    </source>
</evidence>
<feature type="domain" description="Rap-GAP" evidence="2">
    <location>
        <begin position="349"/>
        <end position="570"/>
    </location>
</feature>
<dbReference type="InterPro" id="IPR050989">
    <property type="entry name" value="Rap1_Ran_GAP"/>
</dbReference>
<dbReference type="PANTHER" id="PTHR15711">
    <property type="entry name" value="RAP GTPASE-ACTIVATING PROTEIN"/>
    <property type="match status" value="1"/>
</dbReference>
<dbReference type="InterPro" id="IPR000331">
    <property type="entry name" value="Rap/Ran_GAP_dom"/>
</dbReference>
<evidence type="ECO:0000256" key="1">
    <source>
        <dbReference type="ARBA" id="ARBA00022468"/>
    </source>
</evidence>